<evidence type="ECO:0008006" key="2">
    <source>
        <dbReference type="Google" id="ProtNLM"/>
    </source>
</evidence>
<name>X0WRP9_9ZZZZ</name>
<gene>
    <name evidence="1" type="ORF">S01H1_49902</name>
</gene>
<dbReference type="AlphaFoldDB" id="X0WRP9"/>
<evidence type="ECO:0000313" key="1">
    <source>
        <dbReference type="EMBL" id="GAG25872.1"/>
    </source>
</evidence>
<sequence>NLVMKMPEPPLDEPIRRNVKRKVTLIELLDAFDHARKDSKEYQLIERQRRAERLRLSEKARKRMVGTAHEDHVEDDVEVVWEKIKNSRGRTMSLFELCETRGREDVIKTFMSVLFLVYDNKIRVYQKQFPYGKIYIKYLCSPSTS</sequence>
<dbReference type="InterPro" id="IPR023093">
    <property type="entry name" value="ScpA-like_C"/>
</dbReference>
<feature type="non-terminal residue" evidence="1">
    <location>
        <position position="1"/>
    </location>
</feature>
<comment type="caution">
    <text evidence="1">The sequence shown here is derived from an EMBL/GenBank/DDBJ whole genome shotgun (WGS) entry which is preliminary data.</text>
</comment>
<accession>X0WRP9</accession>
<dbReference type="PANTHER" id="PTHR33969">
    <property type="entry name" value="SEGREGATION AND CONDENSATION PROTEIN A"/>
    <property type="match status" value="1"/>
</dbReference>
<proteinExistence type="predicted"/>
<reference evidence="1" key="1">
    <citation type="journal article" date="2014" name="Front. Microbiol.">
        <title>High frequency of phylogenetically diverse reductive dehalogenase-homologous genes in deep subseafloor sedimentary metagenomes.</title>
        <authorList>
            <person name="Kawai M."/>
            <person name="Futagami T."/>
            <person name="Toyoda A."/>
            <person name="Takaki Y."/>
            <person name="Nishi S."/>
            <person name="Hori S."/>
            <person name="Arai W."/>
            <person name="Tsubouchi T."/>
            <person name="Morono Y."/>
            <person name="Uchiyama I."/>
            <person name="Ito T."/>
            <person name="Fujiyama A."/>
            <person name="Inagaki F."/>
            <person name="Takami H."/>
        </authorList>
    </citation>
    <scope>NUCLEOTIDE SEQUENCE</scope>
    <source>
        <strain evidence="1">Expedition CK06-06</strain>
    </source>
</reference>
<dbReference type="PANTHER" id="PTHR33969:SF2">
    <property type="entry name" value="SEGREGATION AND CONDENSATION PROTEIN A"/>
    <property type="match status" value="1"/>
</dbReference>
<organism evidence="1">
    <name type="scientific">marine sediment metagenome</name>
    <dbReference type="NCBI Taxonomy" id="412755"/>
    <lineage>
        <taxon>unclassified sequences</taxon>
        <taxon>metagenomes</taxon>
        <taxon>ecological metagenomes</taxon>
    </lineage>
</organism>
<protein>
    <recommendedName>
        <fullName evidence="2">Rad21/Rec8-like protein C-terminal eukaryotic domain-containing protein</fullName>
    </recommendedName>
</protein>
<dbReference type="Gene3D" id="1.10.10.580">
    <property type="entry name" value="Structural maintenance of chromosome 1. Chain E"/>
    <property type="match status" value="1"/>
</dbReference>
<dbReference type="InterPro" id="IPR003768">
    <property type="entry name" value="ScpA"/>
</dbReference>
<dbReference type="EMBL" id="BARS01032128">
    <property type="protein sequence ID" value="GAG25872.1"/>
    <property type="molecule type" value="Genomic_DNA"/>
</dbReference>